<reference evidence="2" key="1">
    <citation type="journal article" date="2023" name="G3 (Bethesda)">
        <title>Whole genome assemblies of Zophobas morio and Tenebrio molitor.</title>
        <authorList>
            <person name="Kaur S."/>
            <person name="Stinson S.A."/>
            <person name="diCenzo G.C."/>
        </authorList>
    </citation>
    <scope>NUCLEOTIDE SEQUENCE</scope>
    <source>
        <strain evidence="2">QUZm001</strain>
    </source>
</reference>
<feature type="region of interest" description="Disordered" evidence="1">
    <location>
        <begin position="43"/>
        <end position="66"/>
    </location>
</feature>
<gene>
    <name evidence="2" type="ORF">Zmor_019186</name>
</gene>
<evidence type="ECO:0000313" key="3">
    <source>
        <dbReference type="Proteomes" id="UP001168821"/>
    </source>
</evidence>
<evidence type="ECO:0000256" key="1">
    <source>
        <dbReference type="SAM" id="MobiDB-lite"/>
    </source>
</evidence>
<evidence type="ECO:0000313" key="2">
    <source>
        <dbReference type="EMBL" id="KAJ3647302.1"/>
    </source>
</evidence>
<proteinExistence type="predicted"/>
<dbReference type="EMBL" id="JALNTZ010000006">
    <property type="protein sequence ID" value="KAJ3647302.1"/>
    <property type="molecule type" value="Genomic_DNA"/>
</dbReference>
<accession>A0AA38M911</accession>
<sequence length="107" mass="11291">MSAIVRPFPPNAIVQSPPPAVCPYPTSLVSAATSVPFVPLTPSPQGNCSSPNISDRNSDSCKGSSDPAEVFDFPARAFLGLLSNRYCHLLAPVRGRTSLVSHVDARL</sequence>
<dbReference type="Proteomes" id="UP001168821">
    <property type="component" value="Unassembled WGS sequence"/>
</dbReference>
<organism evidence="2 3">
    <name type="scientific">Zophobas morio</name>
    <dbReference type="NCBI Taxonomy" id="2755281"/>
    <lineage>
        <taxon>Eukaryota</taxon>
        <taxon>Metazoa</taxon>
        <taxon>Ecdysozoa</taxon>
        <taxon>Arthropoda</taxon>
        <taxon>Hexapoda</taxon>
        <taxon>Insecta</taxon>
        <taxon>Pterygota</taxon>
        <taxon>Neoptera</taxon>
        <taxon>Endopterygota</taxon>
        <taxon>Coleoptera</taxon>
        <taxon>Polyphaga</taxon>
        <taxon>Cucujiformia</taxon>
        <taxon>Tenebrionidae</taxon>
        <taxon>Zophobas</taxon>
    </lineage>
</organism>
<keyword evidence="3" id="KW-1185">Reference proteome</keyword>
<protein>
    <submittedName>
        <fullName evidence="2">Uncharacterized protein</fullName>
    </submittedName>
</protein>
<comment type="caution">
    <text evidence="2">The sequence shown here is derived from an EMBL/GenBank/DDBJ whole genome shotgun (WGS) entry which is preliminary data.</text>
</comment>
<name>A0AA38M911_9CUCU</name>
<feature type="compositionally biased region" description="Polar residues" evidence="1">
    <location>
        <begin position="43"/>
        <end position="63"/>
    </location>
</feature>
<dbReference type="AlphaFoldDB" id="A0AA38M911"/>